<dbReference type="InterPro" id="IPR050271">
    <property type="entry name" value="UDP-glycosyltransferase"/>
</dbReference>
<dbReference type="PANTHER" id="PTHR48043">
    <property type="entry name" value="EG:EG0003.4 PROTEIN-RELATED"/>
    <property type="match status" value="1"/>
</dbReference>
<dbReference type="CDD" id="cd03784">
    <property type="entry name" value="GT1_Gtf-like"/>
    <property type="match status" value="1"/>
</dbReference>
<gene>
    <name evidence="6" type="ORF">ABEB36_000568</name>
</gene>
<name>A0ABD1FBP7_HYPHA</name>
<comment type="subcellular location">
    <subcellularLocation>
        <location evidence="5">Membrane</location>
        <topology evidence="5">Single-pass membrane protein</topology>
    </subcellularLocation>
</comment>
<protein>
    <recommendedName>
        <fullName evidence="5">UDP-glucuronosyltransferase</fullName>
        <ecNumber evidence="5">2.4.1.17</ecNumber>
    </recommendedName>
</protein>
<dbReference type="InterPro" id="IPR035595">
    <property type="entry name" value="UDP_glycos_trans_CS"/>
</dbReference>
<dbReference type="InterPro" id="IPR002213">
    <property type="entry name" value="UDP_glucos_trans"/>
</dbReference>
<dbReference type="AlphaFoldDB" id="A0ABD1FBP7"/>
<evidence type="ECO:0000256" key="1">
    <source>
        <dbReference type="ARBA" id="ARBA00009995"/>
    </source>
</evidence>
<keyword evidence="5" id="KW-0472">Membrane</keyword>
<comment type="catalytic activity">
    <reaction evidence="5">
        <text>glucuronate acceptor + UDP-alpha-D-glucuronate = acceptor beta-D-glucuronoside + UDP + H(+)</text>
        <dbReference type="Rhea" id="RHEA:21032"/>
        <dbReference type="ChEBI" id="CHEBI:15378"/>
        <dbReference type="ChEBI" id="CHEBI:58052"/>
        <dbReference type="ChEBI" id="CHEBI:58223"/>
        <dbReference type="ChEBI" id="CHEBI:132367"/>
        <dbReference type="ChEBI" id="CHEBI:132368"/>
        <dbReference type="EC" id="2.4.1.17"/>
    </reaction>
</comment>
<proteinExistence type="inferred from homology"/>
<evidence type="ECO:0000256" key="5">
    <source>
        <dbReference type="RuleBase" id="RU362059"/>
    </source>
</evidence>
<dbReference type="Pfam" id="PF00201">
    <property type="entry name" value="UDPGT"/>
    <property type="match status" value="1"/>
</dbReference>
<dbReference type="Gene3D" id="3.40.50.2000">
    <property type="entry name" value="Glycogen Phosphorylase B"/>
    <property type="match status" value="1"/>
</dbReference>
<dbReference type="EMBL" id="JBDJPC010000001">
    <property type="protein sequence ID" value="KAL1516688.1"/>
    <property type="molecule type" value="Genomic_DNA"/>
</dbReference>
<dbReference type="FunFam" id="3.40.50.2000:FF:000021">
    <property type="entry name" value="UDP-glucuronosyltransferase"/>
    <property type="match status" value="1"/>
</dbReference>
<dbReference type="Proteomes" id="UP001566132">
    <property type="component" value="Unassembled WGS sequence"/>
</dbReference>
<dbReference type="PROSITE" id="PS00375">
    <property type="entry name" value="UDPGT"/>
    <property type="match status" value="1"/>
</dbReference>
<dbReference type="EC" id="2.4.1.17" evidence="5"/>
<dbReference type="GO" id="GO:0016020">
    <property type="term" value="C:membrane"/>
    <property type="evidence" value="ECO:0007669"/>
    <property type="project" value="UniProtKB-SubCell"/>
</dbReference>
<keyword evidence="5" id="KW-1133">Transmembrane helix</keyword>
<keyword evidence="7" id="KW-1185">Reference proteome</keyword>
<dbReference type="SUPFAM" id="SSF53756">
    <property type="entry name" value="UDP-Glycosyltransferase/glycogen phosphorylase"/>
    <property type="match status" value="1"/>
</dbReference>
<keyword evidence="3 4" id="KW-0808">Transferase</keyword>
<evidence type="ECO:0000313" key="7">
    <source>
        <dbReference type="Proteomes" id="UP001566132"/>
    </source>
</evidence>
<evidence type="ECO:0000256" key="4">
    <source>
        <dbReference type="RuleBase" id="RU003718"/>
    </source>
</evidence>
<comment type="caution">
    <text evidence="6">The sequence shown here is derived from an EMBL/GenBank/DDBJ whole genome shotgun (WGS) entry which is preliminary data.</text>
</comment>
<dbReference type="GO" id="GO:0015020">
    <property type="term" value="F:glucuronosyltransferase activity"/>
    <property type="evidence" value="ECO:0007669"/>
    <property type="project" value="UniProtKB-EC"/>
</dbReference>
<feature type="transmembrane region" description="Helical" evidence="5">
    <location>
        <begin position="479"/>
        <end position="503"/>
    </location>
</feature>
<keyword evidence="2 4" id="KW-0328">Glycosyltransferase</keyword>
<evidence type="ECO:0000313" key="6">
    <source>
        <dbReference type="EMBL" id="KAL1516688.1"/>
    </source>
</evidence>
<comment type="similarity">
    <text evidence="1 4">Belongs to the UDP-glycosyltransferase family.</text>
</comment>
<evidence type="ECO:0000256" key="3">
    <source>
        <dbReference type="ARBA" id="ARBA00022679"/>
    </source>
</evidence>
<sequence>MMKIIIFPFLFLFVFYSIFCESYRILGIVPTPSYSHQLAYKNLWNELALKGHNVTVITTNPQNNTNLHEIDFSSAYNLWHKKYDYKNLPFSQDTITFLLTIYDMLADTANHGLDNPELQRLYTEKNSTFDLVMVEELYPEFLMLGEFFNCPTVTLTSYESPSWIFAAYDSENHPILYPEFFVPHTNELDFKYRLTSTLSYLLLKYIKHRSYSARYVLLKKRFGTNAIPLDDLLSRSSMMFISVSPLLMSQRALSARIVNIGVGSTIETPRPLDAIYQRFLDSSSQGAIYFSLGTNVQPELFPTQIILQIFELFRELPYNIMWKINFKDEEFIKKKPKNVLTDSWFPQQDILRHPNIKLFVTQGGMQSLEEAIHFKIPLVGIPMFADQISNVKRMETKGVLFTVLPKPELSISKLKEAILTVINDQSYYENMKKLNKRNMDQPMTGLERGVWWTEYVIRHHGDISHLVHLPSKKIGFFQYYLLDIISLMILTVGVMLWAFYALVKRIFSHKQDIYKKNR</sequence>
<organism evidence="6 7">
    <name type="scientific">Hypothenemus hampei</name>
    <name type="common">Coffee berry borer</name>
    <dbReference type="NCBI Taxonomy" id="57062"/>
    <lineage>
        <taxon>Eukaryota</taxon>
        <taxon>Metazoa</taxon>
        <taxon>Ecdysozoa</taxon>
        <taxon>Arthropoda</taxon>
        <taxon>Hexapoda</taxon>
        <taxon>Insecta</taxon>
        <taxon>Pterygota</taxon>
        <taxon>Neoptera</taxon>
        <taxon>Endopterygota</taxon>
        <taxon>Coleoptera</taxon>
        <taxon>Polyphaga</taxon>
        <taxon>Cucujiformia</taxon>
        <taxon>Curculionidae</taxon>
        <taxon>Scolytinae</taxon>
        <taxon>Hypothenemus</taxon>
    </lineage>
</organism>
<dbReference type="PANTHER" id="PTHR48043:SF159">
    <property type="entry name" value="EG:EG0003.4 PROTEIN-RELATED"/>
    <property type="match status" value="1"/>
</dbReference>
<evidence type="ECO:0000256" key="2">
    <source>
        <dbReference type="ARBA" id="ARBA00022676"/>
    </source>
</evidence>
<accession>A0ABD1FBP7</accession>
<keyword evidence="5" id="KW-0812">Transmembrane</keyword>
<reference evidence="6 7" key="1">
    <citation type="submission" date="2024-05" db="EMBL/GenBank/DDBJ databases">
        <title>Genetic variation in Jamaican populations of the coffee berry borer (Hypothenemus hampei).</title>
        <authorList>
            <person name="Errbii M."/>
            <person name="Myrie A."/>
        </authorList>
    </citation>
    <scope>NUCLEOTIDE SEQUENCE [LARGE SCALE GENOMIC DNA]</scope>
    <source>
        <strain evidence="6">JA-Hopewell-2020-01-JO</strain>
        <tissue evidence="6">Whole body</tissue>
    </source>
</reference>